<keyword evidence="3" id="KW-1185">Reference proteome</keyword>
<sequence>MHHLRPFRIPYPFHLPTIEPRYSFQLETTLSPFSCVLPFVLQAVGCWKRDRFRSRPWGRNSINRVLGFGLLAVVRLQTVYYGFSVCNLKIFLIWIRFKSLSDFFGRQSQQVTIILLSRLQVLMEELFFLLYMYHQRLLSKGCRQDNLLEPLVEVELVKVWLL</sequence>
<organism evidence="2 3">
    <name type="scientific">Helianthus annuus</name>
    <name type="common">Common sunflower</name>
    <dbReference type="NCBI Taxonomy" id="4232"/>
    <lineage>
        <taxon>Eukaryota</taxon>
        <taxon>Viridiplantae</taxon>
        <taxon>Streptophyta</taxon>
        <taxon>Embryophyta</taxon>
        <taxon>Tracheophyta</taxon>
        <taxon>Spermatophyta</taxon>
        <taxon>Magnoliopsida</taxon>
        <taxon>eudicotyledons</taxon>
        <taxon>Gunneridae</taxon>
        <taxon>Pentapetalae</taxon>
        <taxon>asterids</taxon>
        <taxon>campanulids</taxon>
        <taxon>Asterales</taxon>
        <taxon>Asteraceae</taxon>
        <taxon>Asteroideae</taxon>
        <taxon>Heliantheae alliance</taxon>
        <taxon>Heliantheae</taxon>
        <taxon>Helianthus</taxon>
    </lineage>
</organism>
<evidence type="ECO:0000313" key="3">
    <source>
        <dbReference type="Proteomes" id="UP000215914"/>
    </source>
</evidence>
<gene>
    <name evidence="2" type="ORF">HannXRQ_Chr01g0016941</name>
    <name evidence="1" type="ORF">HanXRQr2_Chr01g0029161</name>
</gene>
<reference evidence="2" key="2">
    <citation type="submission" date="2017-02" db="EMBL/GenBank/DDBJ databases">
        <title>Sunflower complete genome.</title>
        <authorList>
            <person name="Langlade N."/>
            <person name="Munos S."/>
        </authorList>
    </citation>
    <scope>NUCLEOTIDE SEQUENCE [LARGE SCALE GENOMIC DNA]</scope>
    <source>
        <tissue evidence="2">Leaves</tissue>
    </source>
</reference>
<evidence type="ECO:0000313" key="1">
    <source>
        <dbReference type="EMBL" id="KAF5822662.1"/>
    </source>
</evidence>
<dbReference type="EMBL" id="MNCJ02000316">
    <property type="protein sequence ID" value="KAF5822662.1"/>
    <property type="molecule type" value="Genomic_DNA"/>
</dbReference>
<evidence type="ECO:0000313" key="2">
    <source>
        <dbReference type="EMBL" id="OTG37265.1"/>
    </source>
</evidence>
<dbReference type="EMBL" id="CM007890">
    <property type="protein sequence ID" value="OTG37265.1"/>
    <property type="molecule type" value="Genomic_DNA"/>
</dbReference>
<dbReference type="InParanoid" id="A0A251VNX0"/>
<accession>A0A251VNX0</accession>
<reference evidence="1" key="3">
    <citation type="submission" date="2020-06" db="EMBL/GenBank/DDBJ databases">
        <title>Helianthus annuus Genome sequencing and assembly Release 2.</title>
        <authorList>
            <person name="Gouzy J."/>
            <person name="Langlade N."/>
            <person name="Munos S."/>
        </authorList>
    </citation>
    <scope>NUCLEOTIDE SEQUENCE</scope>
    <source>
        <tissue evidence="1">Leaves</tissue>
    </source>
</reference>
<protein>
    <submittedName>
        <fullName evidence="2">Uncharacterized protein</fullName>
    </submittedName>
</protein>
<dbReference type="Proteomes" id="UP000215914">
    <property type="component" value="Chromosome 1"/>
</dbReference>
<name>A0A251VNX0_HELAN</name>
<proteinExistence type="predicted"/>
<reference evidence="1 3" key="1">
    <citation type="journal article" date="2017" name="Nature">
        <title>The sunflower genome provides insights into oil metabolism, flowering and Asterid evolution.</title>
        <authorList>
            <person name="Badouin H."/>
            <person name="Gouzy J."/>
            <person name="Grassa C.J."/>
            <person name="Murat F."/>
            <person name="Staton S.E."/>
            <person name="Cottret L."/>
            <person name="Lelandais-Briere C."/>
            <person name="Owens G.L."/>
            <person name="Carrere S."/>
            <person name="Mayjonade B."/>
            <person name="Legrand L."/>
            <person name="Gill N."/>
            <person name="Kane N.C."/>
            <person name="Bowers J.E."/>
            <person name="Hubner S."/>
            <person name="Bellec A."/>
            <person name="Berard A."/>
            <person name="Berges H."/>
            <person name="Blanchet N."/>
            <person name="Boniface M.C."/>
            <person name="Brunel D."/>
            <person name="Catrice O."/>
            <person name="Chaidir N."/>
            <person name="Claudel C."/>
            <person name="Donnadieu C."/>
            <person name="Faraut T."/>
            <person name="Fievet G."/>
            <person name="Helmstetter N."/>
            <person name="King M."/>
            <person name="Knapp S.J."/>
            <person name="Lai Z."/>
            <person name="Le Paslier M.C."/>
            <person name="Lippi Y."/>
            <person name="Lorenzon L."/>
            <person name="Mandel J.R."/>
            <person name="Marage G."/>
            <person name="Marchand G."/>
            <person name="Marquand E."/>
            <person name="Bret-Mestries E."/>
            <person name="Morien E."/>
            <person name="Nambeesan S."/>
            <person name="Nguyen T."/>
            <person name="Pegot-Espagnet P."/>
            <person name="Pouilly N."/>
            <person name="Raftis F."/>
            <person name="Sallet E."/>
            <person name="Schiex T."/>
            <person name="Thomas J."/>
            <person name="Vandecasteele C."/>
            <person name="Vares D."/>
            <person name="Vear F."/>
            <person name="Vautrin S."/>
            <person name="Crespi M."/>
            <person name="Mangin B."/>
            <person name="Burke J.M."/>
            <person name="Salse J."/>
            <person name="Munos S."/>
            <person name="Vincourt P."/>
            <person name="Rieseberg L.H."/>
            <person name="Langlade N.B."/>
        </authorList>
    </citation>
    <scope>NUCLEOTIDE SEQUENCE [LARGE SCALE GENOMIC DNA]</scope>
    <source>
        <strain evidence="3">cv. SF193</strain>
        <tissue evidence="1">Leaves</tissue>
    </source>
</reference>
<dbReference type="AlphaFoldDB" id="A0A251VNX0"/>
<dbReference type="Gramene" id="mRNA:HanXRQr2_Chr01g0029161">
    <property type="protein sequence ID" value="mRNA:HanXRQr2_Chr01g0029161"/>
    <property type="gene ID" value="HanXRQr2_Chr01g0029161"/>
</dbReference>